<feature type="domain" description="Band 7" evidence="2">
    <location>
        <begin position="20"/>
        <end position="167"/>
    </location>
</feature>
<dbReference type="InterPro" id="IPR001972">
    <property type="entry name" value="Stomatin_HflK_fam"/>
</dbReference>
<dbReference type="InterPro" id="IPR001107">
    <property type="entry name" value="Band_7"/>
</dbReference>
<dbReference type="PANTHER" id="PTHR10264">
    <property type="entry name" value="BAND 7 PROTEIN-RELATED"/>
    <property type="match status" value="1"/>
</dbReference>
<dbReference type="Gene3D" id="3.30.479.30">
    <property type="entry name" value="Band 7 domain"/>
    <property type="match status" value="1"/>
</dbReference>
<evidence type="ECO:0000256" key="1">
    <source>
        <dbReference type="ARBA" id="ARBA00008164"/>
    </source>
</evidence>
<dbReference type="Proteomes" id="UP000275256">
    <property type="component" value="Unassembled WGS sequence"/>
</dbReference>
<comment type="caution">
    <text evidence="3">The sequence shown here is derived from an EMBL/GenBank/DDBJ whole genome shotgun (WGS) entry which is preliminary data.</text>
</comment>
<accession>A0A3M0G4V0</accession>
<proteinExistence type="inferred from homology"/>
<dbReference type="SUPFAM" id="SSF117892">
    <property type="entry name" value="Band 7/SPFH domain"/>
    <property type="match status" value="1"/>
</dbReference>
<dbReference type="RefSeq" id="WP_121901344.1">
    <property type="nucleotide sequence ID" value="NZ_REFW01000002.1"/>
</dbReference>
<dbReference type="SMART" id="SM00244">
    <property type="entry name" value="PHB"/>
    <property type="match status" value="1"/>
</dbReference>
<dbReference type="GO" id="GO:0005886">
    <property type="term" value="C:plasma membrane"/>
    <property type="evidence" value="ECO:0007669"/>
    <property type="project" value="InterPro"/>
</dbReference>
<comment type="similarity">
    <text evidence="1">Belongs to the band 7/mec-2 family.</text>
</comment>
<dbReference type="InterPro" id="IPR043202">
    <property type="entry name" value="Band-7_stomatin-like"/>
</dbReference>
<dbReference type="AlphaFoldDB" id="A0A3M0G4V0"/>
<reference evidence="3 4" key="1">
    <citation type="submission" date="2018-10" db="EMBL/GenBank/DDBJ databases">
        <title>Tessaracoccus antarcticuss sp. nov., isolated from sediment.</title>
        <authorList>
            <person name="Zhou L.Y."/>
            <person name="Du Z.J."/>
        </authorList>
    </citation>
    <scope>NUCLEOTIDE SEQUENCE [LARGE SCALE GENOMIC DNA]</scope>
    <source>
        <strain evidence="3 4">JDX10</strain>
    </source>
</reference>
<evidence type="ECO:0000259" key="2">
    <source>
        <dbReference type="SMART" id="SM00244"/>
    </source>
</evidence>
<protein>
    <recommendedName>
        <fullName evidence="2">Band 7 domain-containing protein</fullName>
    </recommendedName>
</protein>
<evidence type="ECO:0000313" key="4">
    <source>
        <dbReference type="Proteomes" id="UP000275256"/>
    </source>
</evidence>
<dbReference type="PANTHER" id="PTHR10264:SF19">
    <property type="entry name" value="AT06885P-RELATED"/>
    <property type="match status" value="1"/>
</dbReference>
<organism evidence="3 4">
    <name type="scientific">Tessaracoccus antarcticus</name>
    <dbReference type="NCBI Taxonomy" id="2479848"/>
    <lineage>
        <taxon>Bacteria</taxon>
        <taxon>Bacillati</taxon>
        <taxon>Actinomycetota</taxon>
        <taxon>Actinomycetes</taxon>
        <taxon>Propionibacteriales</taxon>
        <taxon>Propionibacteriaceae</taxon>
        <taxon>Tessaracoccus</taxon>
    </lineage>
</organism>
<gene>
    <name evidence="3" type="ORF">EAX62_08980</name>
</gene>
<sequence length="170" mass="18867">MEPLWLPLVIAVVVMLLLFRASKVVPVGHVFLVERLGRYRTSLKPGIHLTVPVIDTVRATLDTREQMFSTSREPVVTKDNHVLAVDAGVHYEITDPRAAVYEVADHLQALDTITVSTLRTVIGGMDREEALMSSQVIGTELRRVLNWTTGTWGVRVNRADITALDEAGQL</sequence>
<dbReference type="Pfam" id="PF01145">
    <property type="entry name" value="Band_7"/>
    <property type="match status" value="1"/>
</dbReference>
<keyword evidence="4" id="KW-1185">Reference proteome</keyword>
<dbReference type="InterPro" id="IPR036013">
    <property type="entry name" value="Band_7/SPFH_dom_sf"/>
</dbReference>
<dbReference type="OrthoDB" id="9809197at2"/>
<name>A0A3M0G4V0_9ACTN</name>
<dbReference type="PRINTS" id="PR00721">
    <property type="entry name" value="STOMATIN"/>
</dbReference>
<evidence type="ECO:0000313" key="3">
    <source>
        <dbReference type="EMBL" id="RMB59864.1"/>
    </source>
</evidence>
<dbReference type="EMBL" id="REFW01000002">
    <property type="protein sequence ID" value="RMB59864.1"/>
    <property type="molecule type" value="Genomic_DNA"/>
</dbReference>